<dbReference type="PANTHER" id="PTHR48059">
    <property type="entry name" value="POLYGALACTURONASE INHIBITOR 1"/>
    <property type="match status" value="1"/>
</dbReference>
<dbReference type="AlphaFoldDB" id="A0AAD5J3R3"/>
<dbReference type="Gene3D" id="3.80.10.10">
    <property type="entry name" value="Ribonuclease Inhibitor"/>
    <property type="match status" value="1"/>
</dbReference>
<evidence type="ECO:0000256" key="5">
    <source>
        <dbReference type="ARBA" id="ARBA00022729"/>
    </source>
</evidence>
<gene>
    <name evidence="12" type="ORF">LWI28_004643</name>
</gene>
<evidence type="ECO:0000313" key="13">
    <source>
        <dbReference type="Proteomes" id="UP001064489"/>
    </source>
</evidence>
<keyword evidence="9" id="KW-0675">Receptor</keyword>
<keyword evidence="3" id="KW-0433">Leucine-rich repeat</keyword>
<accession>A0AAD5J3R3</accession>
<feature type="chain" id="PRO_5042160364" description="Leucine-rich repeat-containing N-terminal plant-type domain-containing protein" evidence="11">
    <location>
        <begin position="17"/>
        <end position="227"/>
    </location>
</feature>
<evidence type="ECO:0000256" key="11">
    <source>
        <dbReference type="SAM" id="SignalP"/>
    </source>
</evidence>
<evidence type="ECO:0000256" key="7">
    <source>
        <dbReference type="ARBA" id="ARBA00022989"/>
    </source>
</evidence>
<reference evidence="12" key="1">
    <citation type="journal article" date="2022" name="Plant J.">
        <title>Strategies of tolerance reflected in two North American maple genomes.</title>
        <authorList>
            <person name="McEvoy S.L."/>
            <person name="Sezen U.U."/>
            <person name="Trouern-Trend A."/>
            <person name="McMahon S.M."/>
            <person name="Schaberg P.G."/>
            <person name="Yang J."/>
            <person name="Wegrzyn J.L."/>
            <person name="Swenson N.G."/>
        </authorList>
    </citation>
    <scope>NUCLEOTIDE SEQUENCE</scope>
    <source>
        <strain evidence="12">91603</strain>
    </source>
</reference>
<dbReference type="GO" id="GO:0016020">
    <property type="term" value="C:membrane"/>
    <property type="evidence" value="ECO:0007669"/>
    <property type="project" value="UniProtKB-SubCell"/>
</dbReference>
<keyword evidence="7 10" id="KW-1133">Transmembrane helix</keyword>
<evidence type="ECO:0000313" key="12">
    <source>
        <dbReference type="EMBL" id="KAI9185141.1"/>
    </source>
</evidence>
<keyword evidence="6" id="KW-0677">Repeat</keyword>
<protein>
    <recommendedName>
        <fullName evidence="14">Leucine-rich repeat-containing N-terminal plant-type domain-containing protein</fullName>
    </recommendedName>
</protein>
<dbReference type="Proteomes" id="UP001064489">
    <property type="component" value="Chromosome 3"/>
</dbReference>
<comment type="caution">
    <text evidence="12">The sequence shown here is derived from an EMBL/GenBank/DDBJ whole genome shotgun (WGS) entry which is preliminary data.</text>
</comment>
<reference evidence="12" key="2">
    <citation type="submission" date="2023-02" db="EMBL/GenBank/DDBJ databases">
        <authorList>
            <person name="Swenson N.G."/>
            <person name="Wegrzyn J.L."/>
            <person name="Mcevoy S.L."/>
        </authorList>
    </citation>
    <scope>NUCLEOTIDE SEQUENCE</scope>
    <source>
        <strain evidence="12">91603</strain>
        <tissue evidence="12">Leaf</tissue>
    </source>
</reference>
<sequence length="227" mass="24805">MVMLVFFAFFVCSSVGLQTQSNSCDPSDLLTPKEFARNLTNESIITPWSNNSFCCQWDVVVCGKKGNESVASRVAMLILPKKGLKGIVSHSLGRLDKLKLLDLSSNHFEGVLPVDLSNLKQLQVLDLSHNLLSGPVSRVLSGLKMIQSLSVSSNSCSGDLLELGGLPNLPRFNAWTIAALLAKNCMWIQLAFGSPSRFFVFILIFATILTLGELLLRPVKQGIEKAH</sequence>
<proteinExistence type="predicted"/>
<dbReference type="Pfam" id="PF13855">
    <property type="entry name" value="LRR_8"/>
    <property type="match status" value="1"/>
</dbReference>
<dbReference type="FunFam" id="3.80.10.10:FF:000129">
    <property type="entry name" value="Leucine-rich repeat receptor-like kinase"/>
    <property type="match status" value="1"/>
</dbReference>
<evidence type="ECO:0008006" key="14">
    <source>
        <dbReference type="Google" id="ProtNLM"/>
    </source>
</evidence>
<organism evidence="12 13">
    <name type="scientific">Acer negundo</name>
    <name type="common">Box elder</name>
    <dbReference type="NCBI Taxonomy" id="4023"/>
    <lineage>
        <taxon>Eukaryota</taxon>
        <taxon>Viridiplantae</taxon>
        <taxon>Streptophyta</taxon>
        <taxon>Embryophyta</taxon>
        <taxon>Tracheophyta</taxon>
        <taxon>Spermatophyta</taxon>
        <taxon>Magnoliopsida</taxon>
        <taxon>eudicotyledons</taxon>
        <taxon>Gunneridae</taxon>
        <taxon>Pentapetalae</taxon>
        <taxon>rosids</taxon>
        <taxon>malvids</taxon>
        <taxon>Sapindales</taxon>
        <taxon>Sapindaceae</taxon>
        <taxon>Hippocastanoideae</taxon>
        <taxon>Acereae</taxon>
        <taxon>Acer</taxon>
    </lineage>
</organism>
<dbReference type="SUPFAM" id="SSF52058">
    <property type="entry name" value="L domain-like"/>
    <property type="match status" value="1"/>
</dbReference>
<dbReference type="InterPro" id="IPR051848">
    <property type="entry name" value="PGIP"/>
</dbReference>
<feature type="signal peptide" evidence="11">
    <location>
        <begin position="1"/>
        <end position="16"/>
    </location>
</feature>
<dbReference type="PRINTS" id="PR00019">
    <property type="entry name" value="LEURICHRPT"/>
</dbReference>
<evidence type="ECO:0000256" key="3">
    <source>
        <dbReference type="ARBA" id="ARBA00022614"/>
    </source>
</evidence>
<dbReference type="PANTHER" id="PTHR48059:SF30">
    <property type="entry name" value="OS06G0587000 PROTEIN"/>
    <property type="match status" value="1"/>
</dbReference>
<dbReference type="InterPro" id="IPR001611">
    <property type="entry name" value="Leu-rich_rpt"/>
</dbReference>
<keyword evidence="13" id="KW-1185">Reference proteome</keyword>
<evidence type="ECO:0000256" key="10">
    <source>
        <dbReference type="SAM" id="Phobius"/>
    </source>
</evidence>
<keyword evidence="8 10" id="KW-0472">Membrane</keyword>
<keyword evidence="4 10" id="KW-0812">Transmembrane</keyword>
<dbReference type="EMBL" id="JAJSOW010000100">
    <property type="protein sequence ID" value="KAI9185141.1"/>
    <property type="molecule type" value="Genomic_DNA"/>
</dbReference>
<keyword evidence="5 11" id="KW-0732">Signal</keyword>
<evidence type="ECO:0000256" key="1">
    <source>
        <dbReference type="ARBA" id="ARBA00004167"/>
    </source>
</evidence>
<evidence type="ECO:0000256" key="6">
    <source>
        <dbReference type="ARBA" id="ARBA00022737"/>
    </source>
</evidence>
<comment type="subcellular location">
    <subcellularLocation>
        <location evidence="2">Cell envelope</location>
    </subcellularLocation>
    <subcellularLocation>
        <location evidence="1">Membrane</location>
        <topology evidence="1">Single-pass membrane protein</topology>
    </subcellularLocation>
</comment>
<evidence type="ECO:0000256" key="2">
    <source>
        <dbReference type="ARBA" id="ARBA00004196"/>
    </source>
</evidence>
<dbReference type="InterPro" id="IPR032675">
    <property type="entry name" value="LRR_dom_sf"/>
</dbReference>
<evidence type="ECO:0000256" key="9">
    <source>
        <dbReference type="ARBA" id="ARBA00023170"/>
    </source>
</evidence>
<feature type="transmembrane region" description="Helical" evidence="10">
    <location>
        <begin position="198"/>
        <end position="216"/>
    </location>
</feature>
<evidence type="ECO:0000256" key="4">
    <source>
        <dbReference type="ARBA" id="ARBA00022692"/>
    </source>
</evidence>
<evidence type="ECO:0000256" key="8">
    <source>
        <dbReference type="ARBA" id="ARBA00023136"/>
    </source>
</evidence>
<name>A0AAD5J3R3_ACENE</name>